<organism evidence="4 5">
    <name type="scientific">Dactylonectria estremocensis</name>
    <dbReference type="NCBI Taxonomy" id="1079267"/>
    <lineage>
        <taxon>Eukaryota</taxon>
        <taxon>Fungi</taxon>
        <taxon>Dikarya</taxon>
        <taxon>Ascomycota</taxon>
        <taxon>Pezizomycotina</taxon>
        <taxon>Sordariomycetes</taxon>
        <taxon>Hypocreomycetidae</taxon>
        <taxon>Hypocreales</taxon>
        <taxon>Nectriaceae</taxon>
        <taxon>Dactylonectria</taxon>
    </lineage>
</organism>
<keyword evidence="5" id="KW-1185">Reference proteome</keyword>
<dbReference type="Gene3D" id="3.20.20.70">
    <property type="entry name" value="Aldolase class I"/>
    <property type="match status" value="1"/>
</dbReference>
<evidence type="ECO:0000259" key="3">
    <source>
        <dbReference type="Pfam" id="PF22617"/>
    </source>
</evidence>
<keyword evidence="1" id="KW-0808">Transferase</keyword>
<dbReference type="PANTHER" id="PTHR10277:SF48">
    <property type="entry name" value="HOMOCITRATE SYNTHASE, CYTOSOLIC ISOZYME-RELATED"/>
    <property type="match status" value="1"/>
</dbReference>
<evidence type="ECO:0000313" key="4">
    <source>
        <dbReference type="EMBL" id="KAH7152549.1"/>
    </source>
</evidence>
<dbReference type="GO" id="GO:0005739">
    <property type="term" value="C:mitochondrion"/>
    <property type="evidence" value="ECO:0007669"/>
    <property type="project" value="TreeGrafter"/>
</dbReference>
<accession>A0A9P9JBF2</accession>
<dbReference type="SUPFAM" id="SSF51569">
    <property type="entry name" value="Aldolase"/>
    <property type="match status" value="1"/>
</dbReference>
<dbReference type="InterPro" id="IPR050073">
    <property type="entry name" value="2-IPM_HCS-like"/>
</dbReference>
<dbReference type="InterPro" id="IPR000891">
    <property type="entry name" value="PYR_CT"/>
</dbReference>
<dbReference type="EMBL" id="JAGMUU010000005">
    <property type="protein sequence ID" value="KAH7152549.1"/>
    <property type="molecule type" value="Genomic_DNA"/>
</dbReference>
<feature type="domain" description="Pyruvate carboxyltransferase" evidence="2">
    <location>
        <begin position="10"/>
        <end position="107"/>
    </location>
</feature>
<name>A0A9P9JBF2_9HYPO</name>
<dbReference type="OrthoDB" id="2015253at2759"/>
<dbReference type="Pfam" id="PF22617">
    <property type="entry name" value="HCS_D2"/>
    <property type="match status" value="1"/>
</dbReference>
<dbReference type="Proteomes" id="UP000717696">
    <property type="component" value="Unassembled WGS sequence"/>
</dbReference>
<evidence type="ECO:0000313" key="5">
    <source>
        <dbReference type="Proteomes" id="UP000717696"/>
    </source>
</evidence>
<dbReference type="PANTHER" id="PTHR10277">
    <property type="entry name" value="HOMOCITRATE SYNTHASE-RELATED"/>
    <property type="match status" value="1"/>
</dbReference>
<comment type="caution">
    <text evidence="4">The sequence shown here is derived from an EMBL/GenBank/DDBJ whole genome shotgun (WGS) entry which is preliminary data.</text>
</comment>
<gene>
    <name evidence="4" type="ORF">B0J13DRAFT_594347</name>
</gene>
<proteinExistence type="predicted"/>
<dbReference type="GO" id="GO:0004410">
    <property type="term" value="F:homocitrate synthase activity"/>
    <property type="evidence" value="ECO:0007669"/>
    <property type="project" value="TreeGrafter"/>
</dbReference>
<dbReference type="InterPro" id="IPR054691">
    <property type="entry name" value="LeuA/HCS_post-cat"/>
</dbReference>
<evidence type="ECO:0000256" key="1">
    <source>
        <dbReference type="ARBA" id="ARBA00022679"/>
    </source>
</evidence>
<evidence type="ECO:0000259" key="2">
    <source>
        <dbReference type="Pfam" id="PF00682"/>
    </source>
</evidence>
<protein>
    <submittedName>
        <fullName evidence="4">Homocitrate synthase mitochondrial</fullName>
    </submittedName>
</protein>
<dbReference type="AlphaFoldDB" id="A0A9P9JBF2"/>
<dbReference type="Gene3D" id="1.10.238.260">
    <property type="match status" value="1"/>
</dbReference>
<dbReference type="Pfam" id="PF00682">
    <property type="entry name" value="HMGL-like"/>
    <property type="match status" value="1"/>
</dbReference>
<dbReference type="GO" id="GO:0019878">
    <property type="term" value="P:lysine biosynthetic process via aminoadipic acid"/>
    <property type="evidence" value="ECO:0007669"/>
    <property type="project" value="TreeGrafter"/>
</dbReference>
<dbReference type="InterPro" id="IPR013785">
    <property type="entry name" value="Aldolase_TIM"/>
</dbReference>
<feature type="domain" description="2-isopropylmalate synthase/homocitrate synthase post-catalytic" evidence="3">
    <location>
        <begin position="176"/>
        <end position="219"/>
    </location>
</feature>
<sequence>MQRELIDVFTRVGGVDHVIGTCQQLREYSYGNDIEVIKKTAIEVVQYAKSQGVEVRFSSEDSFRSDLVDLLDIYRTIDRIGANRLGVADTVGSATPRQVSDFVRTLQGAGGTHIDISVLGIGERNDITPLGGLMARMIVSSPDYVTSRYKLKKIKAIEDYAAEQVPICAFNHKSGILKPEGFGLDRYVSFASRLTGWNATKSRVEQLGLTMTDDQVKLVQVYLCCTLLTVKIKQMADVRPLAINHTDSIIRSFHLELETE</sequence>
<reference evidence="4" key="1">
    <citation type="journal article" date="2021" name="Nat. Commun.">
        <title>Genetic determinants of endophytism in the Arabidopsis root mycobiome.</title>
        <authorList>
            <person name="Mesny F."/>
            <person name="Miyauchi S."/>
            <person name="Thiergart T."/>
            <person name="Pickel B."/>
            <person name="Atanasova L."/>
            <person name="Karlsson M."/>
            <person name="Huettel B."/>
            <person name="Barry K.W."/>
            <person name="Haridas S."/>
            <person name="Chen C."/>
            <person name="Bauer D."/>
            <person name="Andreopoulos W."/>
            <person name="Pangilinan J."/>
            <person name="LaButti K."/>
            <person name="Riley R."/>
            <person name="Lipzen A."/>
            <person name="Clum A."/>
            <person name="Drula E."/>
            <person name="Henrissat B."/>
            <person name="Kohler A."/>
            <person name="Grigoriev I.V."/>
            <person name="Martin F.M."/>
            <person name="Hacquard S."/>
        </authorList>
    </citation>
    <scope>NUCLEOTIDE SEQUENCE</scope>
    <source>
        <strain evidence="4">MPI-CAGE-AT-0021</strain>
    </source>
</reference>